<proteinExistence type="inferred from homology"/>
<dbReference type="Proteomes" id="UP001189429">
    <property type="component" value="Unassembled WGS sequence"/>
</dbReference>
<evidence type="ECO:0000313" key="9">
    <source>
        <dbReference type="Proteomes" id="UP001189429"/>
    </source>
</evidence>
<dbReference type="PANTHER" id="PTHR33280:SF1">
    <property type="entry name" value="LARGE RIBOSOMAL SUBUNIT PROTEIN BL31C"/>
    <property type="match status" value="1"/>
</dbReference>
<keyword evidence="7" id="KW-0732">Signal</keyword>
<reference evidence="8" key="1">
    <citation type="submission" date="2023-10" db="EMBL/GenBank/DDBJ databases">
        <authorList>
            <person name="Chen Y."/>
            <person name="Shah S."/>
            <person name="Dougan E. K."/>
            <person name="Thang M."/>
            <person name="Chan C."/>
        </authorList>
    </citation>
    <scope>NUCLEOTIDE SEQUENCE [LARGE SCALE GENOMIC DNA]</scope>
</reference>
<keyword evidence="3" id="KW-0687">Ribonucleoprotein</keyword>
<dbReference type="NCBIfam" id="TIGR00105">
    <property type="entry name" value="L31"/>
    <property type="match status" value="1"/>
</dbReference>
<evidence type="ECO:0000256" key="1">
    <source>
        <dbReference type="ARBA" id="ARBA00009296"/>
    </source>
</evidence>
<dbReference type="InterPro" id="IPR034704">
    <property type="entry name" value="Ribosomal_bL28/bL31-like_sf"/>
</dbReference>
<feature type="signal peptide" evidence="7">
    <location>
        <begin position="1"/>
        <end position="27"/>
    </location>
</feature>
<dbReference type="EMBL" id="CAUYUJ010001159">
    <property type="protein sequence ID" value="CAK0794530.1"/>
    <property type="molecule type" value="Genomic_DNA"/>
</dbReference>
<dbReference type="Pfam" id="PF01197">
    <property type="entry name" value="Ribosomal_L31"/>
    <property type="match status" value="1"/>
</dbReference>
<feature type="chain" id="PRO_5047046909" description="Large ribosomal subunit protein bL31c" evidence="7">
    <location>
        <begin position="28"/>
        <end position="188"/>
    </location>
</feature>
<evidence type="ECO:0000256" key="2">
    <source>
        <dbReference type="ARBA" id="ARBA00022980"/>
    </source>
</evidence>
<dbReference type="PROSITE" id="PS51257">
    <property type="entry name" value="PROKAR_LIPOPROTEIN"/>
    <property type="match status" value="1"/>
</dbReference>
<dbReference type="Gene3D" id="4.10.830.30">
    <property type="entry name" value="Ribosomal protein L31"/>
    <property type="match status" value="1"/>
</dbReference>
<dbReference type="PANTHER" id="PTHR33280">
    <property type="entry name" value="50S RIBOSOMAL PROTEIN L31, CHLOROPLASTIC"/>
    <property type="match status" value="1"/>
</dbReference>
<keyword evidence="9" id="KW-1185">Reference proteome</keyword>
<dbReference type="InterPro" id="IPR042105">
    <property type="entry name" value="Ribosomal_bL31_sf"/>
</dbReference>
<feature type="compositionally biased region" description="Basic and acidic residues" evidence="6">
    <location>
        <begin position="81"/>
        <end position="90"/>
    </location>
</feature>
<sequence length="188" mass="20174">MAGRGRSACLGAVLALLALWAAGSACADAVAFVTAGLGWAPRSGRTVAMQAMRGWTAGNVQKGNKGAGGPANMGAAKKEKKSKENDEDQKTKVLPTYNNVPVIFNGNKVTAINGTIKEYKVDIWSGAHPVWQGKKNKVMLDAGSLTRFQDKYGAMANIFGDTGLEQLEENKRVKAEMEERRKQGLQVY</sequence>
<comment type="caution">
    <text evidence="8">The sequence shown here is derived from an EMBL/GenBank/DDBJ whole genome shotgun (WGS) entry which is preliminary data.</text>
</comment>
<evidence type="ECO:0000313" key="8">
    <source>
        <dbReference type="EMBL" id="CAK0794530.1"/>
    </source>
</evidence>
<evidence type="ECO:0000256" key="4">
    <source>
        <dbReference type="ARBA" id="ARBA00035270"/>
    </source>
</evidence>
<evidence type="ECO:0000256" key="5">
    <source>
        <dbReference type="ARBA" id="ARBA00035529"/>
    </source>
</evidence>
<name>A0ABN9PS52_9DINO</name>
<organism evidence="8 9">
    <name type="scientific">Prorocentrum cordatum</name>
    <dbReference type="NCBI Taxonomy" id="2364126"/>
    <lineage>
        <taxon>Eukaryota</taxon>
        <taxon>Sar</taxon>
        <taxon>Alveolata</taxon>
        <taxon>Dinophyceae</taxon>
        <taxon>Prorocentrales</taxon>
        <taxon>Prorocentraceae</taxon>
        <taxon>Prorocentrum</taxon>
    </lineage>
</organism>
<protein>
    <recommendedName>
        <fullName evidence="4">Large ribosomal subunit protein bL31c</fullName>
    </recommendedName>
    <alternativeName>
        <fullName evidence="5">50S ribosomal protein L31, chloroplastic</fullName>
    </alternativeName>
</protein>
<gene>
    <name evidence="8" type="ORF">PCOR1329_LOCUS4491</name>
</gene>
<comment type="similarity">
    <text evidence="1">Belongs to the bacterial ribosomal protein bL31 family. Type A subfamily.</text>
</comment>
<accession>A0ABN9PS52</accession>
<evidence type="ECO:0000256" key="3">
    <source>
        <dbReference type="ARBA" id="ARBA00023274"/>
    </source>
</evidence>
<evidence type="ECO:0000256" key="6">
    <source>
        <dbReference type="SAM" id="MobiDB-lite"/>
    </source>
</evidence>
<evidence type="ECO:0000256" key="7">
    <source>
        <dbReference type="SAM" id="SignalP"/>
    </source>
</evidence>
<feature type="region of interest" description="Disordered" evidence="6">
    <location>
        <begin position="59"/>
        <end position="90"/>
    </location>
</feature>
<dbReference type="SUPFAM" id="SSF143800">
    <property type="entry name" value="L28p-like"/>
    <property type="match status" value="1"/>
</dbReference>
<keyword evidence="2" id="KW-0689">Ribosomal protein</keyword>
<dbReference type="InterPro" id="IPR002150">
    <property type="entry name" value="Ribosomal_bL31"/>
</dbReference>